<reference evidence="2 3" key="1">
    <citation type="submission" date="2020-07" db="EMBL/GenBank/DDBJ databases">
        <title>Sequencing the genomes of 1000 actinobacteria strains.</title>
        <authorList>
            <person name="Klenk H.-P."/>
        </authorList>
    </citation>
    <scope>NUCLEOTIDE SEQUENCE [LARGE SCALE GENOMIC DNA]</scope>
    <source>
        <strain evidence="2 3">DSM 23737</strain>
    </source>
</reference>
<accession>A0A7W3JVM5</accession>
<keyword evidence="2" id="KW-0012">Acyltransferase</keyword>
<keyword evidence="3" id="KW-1185">Reference proteome</keyword>
<evidence type="ECO:0000313" key="3">
    <source>
        <dbReference type="Proteomes" id="UP000524237"/>
    </source>
</evidence>
<dbReference type="InterPro" id="IPR000182">
    <property type="entry name" value="GNAT_dom"/>
</dbReference>
<protein>
    <submittedName>
        <fullName evidence="2">Diamine N-acetyltransferase</fullName>
        <ecNumber evidence="2">2.3.1.57</ecNumber>
    </submittedName>
</protein>
<feature type="domain" description="N-acetyltransferase" evidence="1">
    <location>
        <begin position="4"/>
        <end position="150"/>
    </location>
</feature>
<dbReference type="Proteomes" id="UP000524237">
    <property type="component" value="Unassembled WGS sequence"/>
</dbReference>
<evidence type="ECO:0000313" key="2">
    <source>
        <dbReference type="EMBL" id="MBA8829972.1"/>
    </source>
</evidence>
<dbReference type="RefSeq" id="WP_182485388.1">
    <property type="nucleotide sequence ID" value="NZ_JACGWU010000009.1"/>
</dbReference>
<proteinExistence type="predicted"/>
<dbReference type="Pfam" id="PF00583">
    <property type="entry name" value="Acetyltransf_1"/>
    <property type="match status" value="1"/>
</dbReference>
<dbReference type="Gene3D" id="3.40.630.30">
    <property type="match status" value="1"/>
</dbReference>
<keyword evidence="2" id="KW-0808">Transferase</keyword>
<evidence type="ECO:0000259" key="1">
    <source>
        <dbReference type="PROSITE" id="PS51186"/>
    </source>
</evidence>
<dbReference type="CDD" id="cd04301">
    <property type="entry name" value="NAT_SF"/>
    <property type="match status" value="1"/>
</dbReference>
<dbReference type="SUPFAM" id="SSF55729">
    <property type="entry name" value="Acyl-CoA N-acyltransferases (Nat)"/>
    <property type="match status" value="1"/>
</dbReference>
<organism evidence="2 3">
    <name type="scientific">Alpinimonas psychrophila</name>
    <dbReference type="NCBI Taxonomy" id="748908"/>
    <lineage>
        <taxon>Bacteria</taxon>
        <taxon>Bacillati</taxon>
        <taxon>Actinomycetota</taxon>
        <taxon>Actinomycetes</taxon>
        <taxon>Micrococcales</taxon>
        <taxon>Microbacteriaceae</taxon>
        <taxon>Alpinimonas</taxon>
    </lineage>
</organism>
<dbReference type="PROSITE" id="PS51186">
    <property type="entry name" value="GNAT"/>
    <property type="match status" value="1"/>
</dbReference>
<gene>
    <name evidence="2" type="ORF">FB555_002099</name>
</gene>
<dbReference type="InterPro" id="IPR016181">
    <property type="entry name" value="Acyl_CoA_acyltransferase"/>
</dbReference>
<dbReference type="EMBL" id="JACGWU010000009">
    <property type="protein sequence ID" value="MBA8829972.1"/>
    <property type="molecule type" value="Genomic_DNA"/>
</dbReference>
<comment type="caution">
    <text evidence="2">The sequence shown here is derived from an EMBL/GenBank/DDBJ whole genome shotgun (WGS) entry which is preliminary data.</text>
</comment>
<sequence length="150" mass="16371">MGDFRLEELSATNVVAANSLTMKPGQEQFIVPPSYAITESDMNPTTAWPRVVIEDDVVVGFVRANFDPENSHEEFRSCLWRINVAAEAQGKGVGAFAVQGLAEEARSRGFGRLTVLWEPGEAGPGIFFTRMGFLDVGTTPYGEVIGEMKL</sequence>
<dbReference type="EC" id="2.3.1.57" evidence="2"/>
<dbReference type="GO" id="GO:0004145">
    <property type="term" value="F:diamine N-acetyltransferase activity"/>
    <property type="evidence" value="ECO:0007669"/>
    <property type="project" value="UniProtKB-EC"/>
</dbReference>
<dbReference type="AlphaFoldDB" id="A0A7W3JVM5"/>
<name>A0A7W3JVM5_9MICO</name>